<dbReference type="Proteomes" id="UP001576776">
    <property type="component" value="Unassembled WGS sequence"/>
</dbReference>
<gene>
    <name evidence="1" type="ORF">ACE1B6_25295</name>
</gene>
<name>A0ABV4YK35_9CYAN</name>
<accession>A0ABV4YK35</accession>
<keyword evidence="2" id="KW-1185">Reference proteome</keyword>
<proteinExistence type="predicted"/>
<reference evidence="1 2" key="1">
    <citation type="submission" date="2024-09" db="EMBL/GenBank/DDBJ databases">
        <title>Floridaenema gen nov. (Aerosakkonemataceae, Aerosakkonematales ord. nov., Cyanobacteria) from benthic tropical and subtropical fresh waters, with the description of four new species.</title>
        <authorList>
            <person name="Moretto J.A."/>
            <person name="Berthold D.E."/>
            <person name="Lefler F.W."/>
            <person name="Huang I.-S."/>
            <person name="Laughinghouse H. IV."/>
        </authorList>
    </citation>
    <scope>NUCLEOTIDE SEQUENCE [LARGE SCALE GENOMIC DNA]</scope>
    <source>
        <strain evidence="1 2">BLCC-F154</strain>
    </source>
</reference>
<dbReference type="EMBL" id="JBHFNS010000091">
    <property type="protein sequence ID" value="MFB2938579.1"/>
    <property type="molecule type" value="Genomic_DNA"/>
</dbReference>
<dbReference type="RefSeq" id="WP_413260063.1">
    <property type="nucleotide sequence ID" value="NZ_JBHFNS010000091.1"/>
</dbReference>
<evidence type="ECO:0000313" key="1">
    <source>
        <dbReference type="EMBL" id="MFB2938579.1"/>
    </source>
</evidence>
<comment type="caution">
    <text evidence="1">The sequence shown here is derived from an EMBL/GenBank/DDBJ whole genome shotgun (WGS) entry which is preliminary data.</text>
</comment>
<protein>
    <submittedName>
        <fullName evidence="1">Uncharacterized protein</fullName>
    </submittedName>
</protein>
<organism evidence="1 2">
    <name type="scientific">Floridaenema fluviatile BLCC-F154</name>
    <dbReference type="NCBI Taxonomy" id="3153640"/>
    <lineage>
        <taxon>Bacteria</taxon>
        <taxon>Bacillati</taxon>
        <taxon>Cyanobacteriota</taxon>
        <taxon>Cyanophyceae</taxon>
        <taxon>Oscillatoriophycideae</taxon>
        <taxon>Aerosakkonematales</taxon>
        <taxon>Aerosakkonemataceae</taxon>
        <taxon>Floridanema</taxon>
        <taxon>Floridanema fluviatile</taxon>
    </lineage>
</organism>
<evidence type="ECO:0000313" key="2">
    <source>
        <dbReference type="Proteomes" id="UP001576776"/>
    </source>
</evidence>
<sequence>MTNQLTMQLDFVPVEEFYFALTLAVKTLEDIDRPGLAETVGNRLKEKFGQSSTVAAAKQNNFNYVFRIQGIDNTPANQLVISLSDWQGKLRFSSDYGWTLDVNRHPVRTEKFDQRPEFCQKLKFYFQDLLQVPIIQE</sequence>